<dbReference type="OrthoDB" id="40334at2759"/>
<evidence type="ECO:0000313" key="1">
    <source>
        <dbReference type="EMBL" id="PWN98056.1"/>
    </source>
</evidence>
<dbReference type="Proteomes" id="UP000245946">
    <property type="component" value="Unassembled WGS sequence"/>
</dbReference>
<name>A0A316Z9T8_9BASI</name>
<dbReference type="Pfam" id="PF13911">
    <property type="entry name" value="AhpC-TSA_2"/>
    <property type="match status" value="1"/>
</dbReference>
<dbReference type="InterPro" id="IPR036249">
    <property type="entry name" value="Thioredoxin-like_sf"/>
</dbReference>
<gene>
    <name evidence="1" type="ORF">FA09DRAFT_329695</name>
</gene>
<protein>
    <submittedName>
        <fullName evidence="1">Uncharacterized protein</fullName>
    </submittedName>
</protein>
<reference evidence="1 2" key="1">
    <citation type="journal article" date="2018" name="Mol. Biol. Evol.">
        <title>Broad Genomic Sampling Reveals a Smut Pathogenic Ancestry of the Fungal Clade Ustilaginomycotina.</title>
        <authorList>
            <person name="Kijpornyongpan T."/>
            <person name="Mondo S.J."/>
            <person name="Barry K."/>
            <person name="Sandor L."/>
            <person name="Lee J."/>
            <person name="Lipzen A."/>
            <person name="Pangilinan J."/>
            <person name="LaButti K."/>
            <person name="Hainaut M."/>
            <person name="Henrissat B."/>
            <person name="Grigoriev I.V."/>
            <person name="Spatafora J.W."/>
            <person name="Aime M.C."/>
        </authorList>
    </citation>
    <scope>NUCLEOTIDE SEQUENCE [LARGE SCALE GENOMIC DNA]</scope>
    <source>
        <strain evidence="1 2">MCA 4186</strain>
    </source>
</reference>
<dbReference type="RefSeq" id="XP_025598335.1">
    <property type="nucleotide sequence ID" value="XM_025742283.1"/>
</dbReference>
<dbReference type="InterPro" id="IPR032801">
    <property type="entry name" value="PXL2A/B/C"/>
</dbReference>
<dbReference type="SUPFAM" id="SSF52833">
    <property type="entry name" value="Thioredoxin-like"/>
    <property type="match status" value="1"/>
</dbReference>
<dbReference type="GeneID" id="37269827"/>
<sequence length="193" mass="20676">MTSYLPYDIQSLLPRGGPSVASLPAHGAPAPSLPGVRFSRPTCVAFVRHCGCPFAEAEVRSLRDVAQARDDVDIVIITHSEQDVAQEWFKSVGGDDFPQSRVTLLADSTRELYAAWGLGALPLTGLFSWAMVGELRALASQGIKNRRTGAGSWRWQNSGGFVVDAAGKVRWHKVATHAGDTVDYAAALKDAGV</sequence>
<dbReference type="PANTHER" id="PTHR42336:SF1">
    <property type="entry name" value="ALKYL HYDROPEROXIDE REDUCTASE SUBUNIT C_ THIOL SPECIFIC ANTIOXIDANT DOMAIN-CONTAINING PROTEIN"/>
    <property type="match status" value="1"/>
</dbReference>
<organism evidence="1 2">
    <name type="scientific">Tilletiopsis washingtonensis</name>
    <dbReference type="NCBI Taxonomy" id="58919"/>
    <lineage>
        <taxon>Eukaryota</taxon>
        <taxon>Fungi</taxon>
        <taxon>Dikarya</taxon>
        <taxon>Basidiomycota</taxon>
        <taxon>Ustilaginomycotina</taxon>
        <taxon>Exobasidiomycetes</taxon>
        <taxon>Entylomatales</taxon>
        <taxon>Entylomatales incertae sedis</taxon>
        <taxon>Tilletiopsis</taxon>
    </lineage>
</organism>
<evidence type="ECO:0000313" key="2">
    <source>
        <dbReference type="Proteomes" id="UP000245946"/>
    </source>
</evidence>
<dbReference type="PANTHER" id="PTHR42336">
    <property type="entry name" value="THIOREDOXIN DOMAIN-CONTAINING PROTEIN-RELATED"/>
    <property type="match status" value="1"/>
</dbReference>
<dbReference type="EMBL" id="KZ819292">
    <property type="protein sequence ID" value="PWN98056.1"/>
    <property type="molecule type" value="Genomic_DNA"/>
</dbReference>
<accession>A0A316Z9T8</accession>
<proteinExistence type="predicted"/>
<keyword evidence="2" id="KW-1185">Reference proteome</keyword>
<dbReference type="AlphaFoldDB" id="A0A316Z9T8"/>
<dbReference type="Gene3D" id="3.40.30.10">
    <property type="entry name" value="Glutaredoxin"/>
    <property type="match status" value="1"/>
</dbReference>